<comment type="catalytic activity">
    <reaction evidence="9">
        <text>UDP-alpha-D-galactose = UDP-alpha-D-galactofuranose</text>
        <dbReference type="Rhea" id="RHEA:24132"/>
        <dbReference type="ChEBI" id="CHEBI:66914"/>
        <dbReference type="ChEBI" id="CHEBI:66915"/>
        <dbReference type="EC" id="5.4.99.9"/>
    </reaction>
</comment>
<dbReference type="RefSeq" id="WP_161925810.1">
    <property type="nucleotide sequence ID" value="NZ_BJOU01000001.1"/>
</dbReference>
<comment type="subunit">
    <text evidence="4">Homotetramer.</text>
</comment>
<evidence type="ECO:0000256" key="6">
    <source>
        <dbReference type="ARBA" id="ARBA00022827"/>
    </source>
</evidence>
<comment type="cofactor">
    <cofactor evidence="1">
        <name>FAD</name>
        <dbReference type="ChEBI" id="CHEBI:57692"/>
    </cofactor>
</comment>
<evidence type="ECO:0000313" key="17">
    <source>
        <dbReference type="Proteomes" id="UP000444980"/>
    </source>
</evidence>
<dbReference type="SUPFAM" id="SSF51971">
    <property type="entry name" value="Nucleotide-binding domain"/>
    <property type="match status" value="1"/>
</dbReference>
<dbReference type="Pfam" id="PF13450">
    <property type="entry name" value="NAD_binding_8"/>
    <property type="match status" value="1"/>
</dbReference>
<name>A0A7M3SUJ8_9ACTN</name>
<dbReference type="NCBIfam" id="TIGR00031">
    <property type="entry name" value="UDP-GALP_mutase"/>
    <property type="match status" value="1"/>
</dbReference>
<feature type="domain" description="UDP-galactopyranose mutase C-terminal" evidence="15">
    <location>
        <begin position="156"/>
        <end position="367"/>
    </location>
</feature>
<dbReference type="Gene3D" id="3.40.50.720">
    <property type="entry name" value="NAD(P)-binding Rossmann-like Domain"/>
    <property type="match status" value="3"/>
</dbReference>
<dbReference type="AlphaFoldDB" id="A0A7M3SUJ8"/>
<dbReference type="FunFam" id="3.40.50.720:FF:000397">
    <property type="entry name" value="UDP-galactopyranose mutase"/>
    <property type="match status" value="1"/>
</dbReference>
<dbReference type="GO" id="GO:0071555">
    <property type="term" value="P:cell wall organization"/>
    <property type="evidence" value="ECO:0007669"/>
    <property type="project" value="UniProtKB-KW"/>
</dbReference>
<gene>
    <name evidence="16" type="primary">glf</name>
    <name evidence="16" type="ORF">nbrc107697_03610</name>
</gene>
<comment type="pathway">
    <text evidence="2">Cell wall biogenesis; cell wall polysaccharide biosynthesis.</text>
</comment>
<comment type="similarity">
    <text evidence="3">Belongs to the UDP-galactopyranose/dTDP-fucopyranose mutase family.</text>
</comment>
<evidence type="ECO:0000256" key="4">
    <source>
        <dbReference type="ARBA" id="ARBA00011881"/>
    </source>
</evidence>
<evidence type="ECO:0000313" key="16">
    <source>
        <dbReference type="EMBL" id="GED96322.1"/>
    </source>
</evidence>
<evidence type="ECO:0000256" key="11">
    <source>
        <dbReference type="ARBA" id="ARBA00066867"/>
    </source>
</evidence>
<reference evidence="17" key="1">
    <citation type="submission" date="2019-06" db="EMBL/GenBank/DDBJ databases">
        <title>Gordonia isolated from sludge of a wastewater treatment plant.</title>
        <authorList>
            <person name="Tamura T."/>
            <person name="Aoyama K."/>
            <person name="Kang Y."/>
            <person name="Saito S."/>
            <person name="Akiyama N."/>
            <person name="Yazawa K."/>
            <person name="Gonoi T."/>
            <person name="Mikami Y."/>
        </authorList>
    </citation>
    <scope>NUCLEOTIDE SEQUENCE [LARGE SCALE GENOMIC DNA]</scope>
    <source>
        <strain evidence="17">NBRC 107697</strain>
    </source>
</reference>
<comment type="caution">
    <text evidence="16">The sequence shown here is derived from an EMBL/GenBank/DDBJ whole genome shotgun (WGS) entry which is preliminary data.</text>
</comment>
<proteinExistence type="inferred from homology"/>
<evidence type="ECO:0000256" key="7">
    <source>
        <dbReference type="ARBA" id="ARBA00023235"/>
    </source>
</evidence>
<evidence type="ECO:0000256" key="9">
    <source>
        <dbReference type="ARBA" id="ARBA00050658"/>
    </source>
</evidence>
<protein>
    <recommendedName>
        <fullName evidence="12">UDP-galactopyranose mutase</fullName>
        <ecNumber evidence="11">5.4.99.9</ecNumber>
    </recommendedName>
    <alternativeName>
        <fullName evidence="13">UDP-GALP mutase</fullName>
    </alternativeName>
    <alternativeName>
        <fullName evidence="14">Uridine 5-diphosphate galactopyranose mutase</fullName>
    </alternativeName>
</protein>
<evidence type="ECO:0000256" key="8">
    <source>
        <dbReference type="ARBA" id="ARBA00023316"/>
    </source>
</evidence>
<dbReference type="GO" id="GO:0005829">
    <property type="term" value="C:cytosol"/>
    <property type="evidence" value="ECO:0007669"/>
    <property type="project" value="TreeGrafter"/>
</dbReference>
<organism evidence="16 17">
    <name type="scientific">Gordonia crocea</name>
    <dbReference type="NCBI Taxonomy" id="589162"/>
    <lineage>
        <taxon>Bacteria</taxon>
        <taxon>Bacillati</taxon>
        <taxon>Actinomycetota</taxon>
        <taxon>Actinomycetes</taxon>
        <taxon>Mycobacteriales</taxon>
        <taxon>Gordoniaceae</taxon>
        <taxon>Gordonia</taxon>
    </lineage>
</organism>
<evidence type="ECO:0000256" key="3">
    <source>
        <dbReference type="ARBA" id="ARBA00009321"/>
    </source>
</evidence>
<dbReference type="EMBL" id="BJOU01000001">
    <property type="protein sequence ID" value="GED96322.1"/>
    <property type="molecule type" value="Genomic_DNA"/>
</dbReference>
<evidence type="ECO:0000259" key="15">
    <source>
        <dbReference type="Pfam" id="PF03275"/>
    </source>
</evidence>
<evidence type="ECO:0000256" key="10">
    <source>
        <dbReference type="ARBA" id="ARBA00057226"/>
    </source>
</evidence>
<evidence type="ECO:0000256" key="12">
    <source>
        <dbReference type="ARBA" id="ARBA00069801"/>
    </source>
</evidence>
<dbReference type="OrthoDB" id="9769600at2"/>
<keyword evidence="8" id="KW-0961">Cell wall biogenesis/degradation</keyword>
<dbReference type="PANTHER" id="PTHR21197:SF0">
    <property type="entry name" value="UDP-GALACTOPYRANOSE MUTASE"/>
    <property type="match status" value="1"/>
</dbReference>
<dbReference type="InterPro" id="IPR015899">
    <property type="entry name" value="UDP-GalPyranose_mutase_C"/>
</dbReference>
<dbReference type="GO" id="GO:0008767">
    <property type="term" value="F:UDP-galactopyranose mutase activity"/>
    <property type="evidence" value="ECO:0007669"/>
    <property type="project" value="UniProtKB-EC"/>
</dbReference>
<dbReference type="PANTHER" id="PTHR21197">
    <property type="entry name" value="UDP-GALACTOPYRANOSE MUTASE"/>
    <property type="match status" value="1"/>
</dbReference>
<keyword evidence="6" id="KW-0274">FAD</keyword>
<dbReference type="FunFam" id="3.40.50.720:FF:000354">
    <property type="entry name" value="UDP-galactopyranose mutase"/>
    <property type="match status" value="1"/>
</dbReference>
<comment type="function">
    <text evidence="10">Catalyzes the interconversion through a 2-keto intermediate of uridine diphosphogalactopyranose (UDP-GalP) into uridine diphosphogalactofuranose (UDP-GalF) which is a key building block for cell wall construction in Mycobacterium tuberculosis.</text>
</comment>
<dbReference type="GO" id="GO:0050660">
    <property type="term" value="F:flavin adenine dinucleotide binding"/>
    <property type="evidence" value="ECO:0007669"/>
    <property type="project" value="TreeGrafter"/>
</dbReference>
<evidence type="ECO:0000256" key="1">
    <source>
        <dbReference type="ARBA" id="ARBA00001974"/>
    </source>
</evidence>
<evidence type="ECO:0000256" key="2">
    <source>
        <dbReference type="ARBA" id="ARBA00004776"/>
    </source>
</evidence>
<keyword evidence="5" id="KW-0285">Flavoprotein</keyword>
<dbReference type="SUPFAM" id="SSF54373">
    <property type="entry name" value="FAD-linked reductases, C-terminal domain"/>
    <property type="match status" value="1"/>
</dbReference>
<keyword evidence="17" id="KW-1185">Reference proteome</keyword>
<accession>A0A7M3SUJ8</accession>
<evidence type="ECO:0000256" key="14">
    <source>
        <dbReference type="ARBA" id="ARBA00082076"/>
    </source>
</evidence>
<evidence type="ECO:0000256" key="13">
    <source>
        <dbReference type="ARBA" id="ARBA00076188"/>
    </source>
</evidence>
<keyword evidence="7" id="KW-0413">Isomerase</keyword>
<dbReference type="Pfam" id="PF03275">
    <property type="entry name" value="GLF"/>
    <property type="match status" value="1"/>
</dbReference>
<sequence length="415" mass="47272">MVSNSETYDLIVVGSGLYGLTVAERAATQLGKRVLIVERREHLGGNAYSEAEPETGIEVHRYGAHLFHTSNQRVWDYVNQFTSFTGYQHRVFAMHNGQAYQFPMGLGLVCQFFNRYYTPDEAKALIAEQASEFDSKDAKNFEEKAISLIGRPLYEAFVKDYTAKQWQTDPKNLPAANITRLPVRYTFNNRYFNDTYEGLPVDGYTAWLTNMAADEKIDVRLDTDWFDIRDDVRAANPDAPIVYTGPLDRYFDYADGQLGWRTLDFETEVLPTGDFQGTPVMNYNDADVPYTRIHEFRHFHPERDNYPSDKTVIMREFSRFASDDDEPYYPINTPEDRSMLARYRERAAAELRDNKVLFGGRLGTYQYLDMHMAIASALTMFDNTLAPHLSAGAPLVGAGSEASGPGLLEKDDQES</sequence>
<dbReference type="InterPro" id="IPR004379">
    <property type="entry name" value="UDP-GALP_mutase"/>
</dbReference>
<dbReference type="FunFam" id="3.40.50.720:FF:000422">
    <property type="entry name" value="UDP-galactopyranose mutase"/>
    <property type="match status" value="1"/>
</dbReference>
<dbReference type="Proteomes" id="UP000444980">
    <property type="component" value="Unassembled WGS sequence"/>
</dbReference>
<evidence type="ECO:0000256" key="5">
    <source>
        <dbReference type="ARBA" id="ARBA00022630"/>
    </source>
</evidence>
<dbReference type="EC" id="5.4.99.9" evidence="11"/>